<protein>
    <submittedName>
        <fullName evidence="1">Uncharacterized protein</fullName>
    </submittedName>
</protein>
<geneLocation type="plasmid" evidence="1 2">
    <name>pA</name>
</geneLocation>
<name>A0A9Q9DBW6_ENSAD</name>
<evidence type="ECO:0000313" key="1">
    <source>
        <dbReference type="EMBL" id="USJ25556.1"/>
    </source>
</evidence>
<keyword evidence="1" id="KW-0614">Plasmid</keyword>
<sequence>MSRLRERLARWIERRLPQPRLREGATNRPRRLVKRIIVFGRMPNPTFDYYLAARLEAQEMPPYQVVDIRSGETTALEAEGTFVILCRYASPSVLRWIEINAEHLAGVGLFVDDDIPAVVTGNDADFFYRLFLWYRALWPLRRLNRHLDIVWASTANLAANLACARAVVLPPAPPLALSQAARSDRERQSQPGSEILIGYHATGVHLEEHHFLRPVIAEILRERPQVRFEVFADRRAKSIWRGLECVEIREPMAWIEYLADANTQKIDIMLVPLAPSRVNDCRAATKRIDIARYQAAAVFSEGAAYGHSNEGTELRLPYNASLWRETILRLVDDSELRETVAAATHQAVMQLAWAAVPGLESLKPDKESNFAL</sequence>
<reference evidence="1" key="1">
    <citation type="submission" date="2022-06" db="EMBL/GenBank/DDBJ databases">
        <title>Physiological and biochemical characterization and genomic elucidation of a strain of the genus Ensifer adhaerens M8 that combines arsenic oxidation and chromium reduction.</title>
        <authorList>
            <person name="Li X."/>
            <person name="Yu c."/>
        </authorList>
    </citation>
    <scope>NUCLEOTIDE SEQUENCE</scope>
    <source>
        <strain evidence="1">M8</strain>
        <plasmid evidence="1">pA</plasmid>
    </source>
</reference>
<dbReference type="Proteomes" id="UP001055460">
    <property type="component" value="Plasmid pA"/>
</dbReference>
<dbReference type="RefSeq" id="WP_252160628.1">
    <property type="nucleotide sequence ID" value="NZ_CP098808.1"/>
</dbReference>
<proteinExistence type="predicted"/>
<accession>A0A9Q9DBW6</accession>
<evidence type="ECO:0000313" key="2">
    <source>
        <dbReference type="Proteomes" id="UP001055460"/>
    </source>
</evidence>
<gene>
    <name evidence="1" type="ORF">NE863_24040</name>
</gene>
<organism evidence="1 2">
    <name type="scientific">Ensifer adhaerens</name>
    <name type="common">Sinorhizobium morelense</name>
    <dbReference type="NCBI Taxonomy" id="106592"/>
    <lineage>
        <taxon>Bacteria</taxon>
        <taxon>Pseudomonadati</taxon>
        <taxon>Pseudomonadota</taxon>
        <taxon>Alphaproteobacteria</taxon>
        <taxon>Hyphomicrobiales</taxon>
        <taxon>Rhizobiaceae</taxon>
        <taxon>Sinorhizobium/Ensifer group</taxon>
        <taxon>Ensifer</taxon>
    </lineage>
</organism>
<dbReference type="EMBL" id="CP098808">
    <property type="protein sequence ID" value="USJ25556.1"/>
    <property type="molecule type" value="Genomic_DNA"/>
</dbReference>
<dbReference type="AlphaFoldDB" id="A0A9Q9DBW6"/>